<protein>
    <submittedName>
        <fullName evidence="1">Uncharacterized protein</fullName>
    </submittedName>
</protein>
<dbReference type="KEGG" id="sll:SLITO_v1c08990"/>
<reference evidence="1 2" key="1">
    <citation type="journal article" date="2015" name="Genome Announc.">
        <title>Complete Genome Sequence of Spiroplasma litorale TN-1T (DSM 21781), a Bacterium Isolated from a Green-Eyed Horsefly (Tabanus nigrovittatus).</title>
        <authorList>
            <person name="Lo W.S."/>
            <person name="Lai Y.C."/>
            <person name="Lien Y.W."/>
            <person name="Wang T.H."/>
            <person name="Kuo C.H."/>
        </authorList>
    </citation>
    <scope>NUCLEOTIDE SEQUENCE [LARGE SCALE GENOMIC DNA]</scope>
    <source>
        <strain evidence="1 2">TN-1</strain>
    </source>
</reference>
<name>A0A0K1W2W0_9MOLU</name>
<dbReference type="Proteomes" id="UP000067476">
    <property type="component" value="Chromosome"/>
</dbReference>
<dbReference type="OrthoDB" id="389793at2"/>
<sequence>MSLDKNNAVEVSNGDFELINKLLSEGKTVLASVEYGKKVEESLKRGKMSDDFANIELKEKKDNCGKCGCGKTANTLVYLWR</sequence>
<accession>A0A0K1W2W0</accession>
<gene>
    <name evidence="1" type="ORF">SLITO_v1c08990</name>
</gene>
<evidence type="ECO:0000313" key="1">
    <source>
        <dbReference type="EMBL" id="AKX34513.1"/>
    </source>
</evidence>
<keyword evidence="2" id="KW-1185">Reference proteome</keyword>
<dbReference type="RefSeq" id="WP_075058599.1">
    <property type="nucleotide sequence ID" value="NZ_CP012357.1"/>
</dbReference>
<organism evidence="1 2">
    <name type="scientific">Spiroplasma litorale</name>
    <dbReference type="NCBI Taxonomy" id="216942"/>
    <lineage>
        <taxon>Bacteria</taxon>
        <taxon>Bacillati</taxon>
        <taxon>Mycoplasmatota</taxon>
        <taxon>Mollicutes</taxon>
        <taxon>Entomoplasmatales</taxon>
        <taxon>Spiroplasmataceae</taxon>
        <taxon>Spiroplasma</taxon>
    </lineage>
</organism>
<dbReference type="AlphaFoldDB" id="A0A0K1W2W0"/>
<dbReference type="PATRIC" id="fig|216942.3.peg.915"/>
<evidence type="ECO:0000313" key="2">
    <source>
        <dbReference type="Proteomes" id="UP000067476"/>
    </source>
</evidence>
<proteinExistence type="predicted"/>
<dbReference type="EMBL" id="CP012357">
    <property type="protein sequence ID" value="AKX34513.1"/>
    <property type="molecule type" value="Genomic_DNA"/>
</dbReference>